<reference evidence="4" key="1">
    <citation type="journal article" date="2013" name="Nat. Commun.">
        <title>Whole-genome sequencing of Oryza brachyantha reveals mechanisms underlying Oryza genome evolution.</title>
        <authorList>
            <person name="Chen J."/>
            <person name="Huang Q."/>
            <person name="Gao D."/>
            <person name="Wang J."/>
            <person name="Lang Y."/>
            <person name="Liu T."/>
            <person name="Li B."/>
            <person name="Bai Z."/>
            <person name="Luis Goicoechea J."/>
            <person name="Liang C."/>
            <person name="Chen C."/>
            <person name="Zhang W."/>
            <person name="Sun S."/>
            <person name="Liao Y."/>
            <person name="Zhang X."/>
            <person name="Yang L."/>
            <person name="Song C."/>
            <person name="Wang M."/>
            <person name="Shi J."/>
            <person name="Liu G."/>
            <person name="Liu J."/>
            <person name="Zhou H."/>
            <person name="Zhou W."/>
            <person name="Yu Q."/>
            <person name="An N."/>
            <person name="Chen Y."/>
            <person name="Cai Q."/>
            <person name="Wang B."/>
            <person name="Liu B."/>
            <person name="Min J."/>
            <person name="Huang Y."/>
            <person name="Wu H."/>
            <person name="Li Z."/>
            <person name="Zhang Y."/>
            <person name="Yin Y."/>
            <person name="Song W."/>
            <person name="Jiang J."/>
            <person name="Jackson S.A."/>
            <person name="Wing R.A."/>
            <person name="Wang J."/>
            <person name="Chen M."/>
        </authorList>
    </citation>
    <scope>NUCLEOTIDE SEQUENCE [LARGE SCALE GENOMIC DNA]</scope>
    <source>
        <strain evidence="4">cv. IRGC 101232</strain>
    </source>
</reference>
<keyword evidence="1" id="KW-0862">Zinc</keyword>
<name>J3N7V8_ORYBR</name>
<dbReference type="InterPro" id="IPR036875">
    <property type="entry name" value="Znf_CCHC_sf"/>
</dbReference>
<organism evidence="4">
    <name type="scientific">Oryza brachyantha</name>
    <name type="common">malo sina</name>
    <dbReference type="NCBI Taxonomy" id="4533"/>
    <lineage>
        <taxon>Eukaryota</taxon>
        <taxon>Viridiplantae</taxon>
        <taxon>Streptophyta</taxon>
        <taxon>Embryophyta</taxon>
        <taxon>Tracheophyta</taxon>
        <taxon>Spermatophyta</taxon>
        <taxon>Magnoliopsida</taxon>
        <taxon>Liliopsida</taxon>
        <taxon>Poales</taxon>
        <taxon>Poaceae</taxon>
        <taxon>BOP clade</taxon>
        <taxon>Oryzoideae</taxon>
        <taxon>Oryzeae</taxon>
        <taxon>Oryzinae</taxon>
        <taxon>Oryza</taxon>
    </lineage>
</organism>
<sequence length="240" mass="26870">MPIPAQPHLQGARRDGVGGSASKPKCFRCGQDGHHQAVCSNPPACQQTGHISAKCLVMAAKFSKRGVRLCGYGIPGQGFFSLKIDLPDKELAKIPVRGVLTVREGVASVVKVENELKTVFAKIKWDWKVKQLNSKDFLITFPSEEARCKVTDFKSFDFKSGDIKASVVPTWMTEEAVYELVDEWVKIHGVPKIARNEITIKEIAELVGEFVELDNSSLRKDDDKEKEDDNDKRDDIRQKR</sequence>
<evidence type="ECO:0000256" key="2">
    <source>
        <dbReference type="SAM" id="MobiDB-lite"/>
    </source>
</evidence>
<keyword evidence="1" id="KW-0863">Zinc-finger</keyword>
<dbReference type="HOGENOM" id="CLU_1157931_0_0_1"/>
<accession>J3N7V8</accession>
<dbReference type="Gene3D" id="4.10.60.10">
    <property type="entry name" value="Zinc finger, CCHC-type"/>
    <property type="match status" value="1"/>
</dbReference>
<dbReference type="Gramene" id="OB11G18940.1">
    <property type="protein sequence ID" value="OB11G18940.1"/>
    <property type="gene ID" value="OB11G18940"/>
</dbReference>
<dbReference type="GO" id="GO:0003676">
    <property type="term" value="F:nucleic acid binding"/>
    <property type="evidence" value="ECO:0007669"/>
    <property type="project" value="InterPro"/>
</dbReference>
<dbReference type="EnsemblPlants" id="OB11G18940.1">
    <property type="protein sequence ID" value="OB11G18940.1"/>
    <property type="gene ID" value="OB11G18940"/>
</dbReference>
<dbReference type="PANTHER" id="PTHR33170">
    <property type="entry name" value="DUF4283 DOMAIN-CONTAINING PROTEIN-RELATED"/>
    <property type="match status" value="1"/>
</dbReference>
<proteinExistence type="predicted"/>
<dbReference type="Proteomes" id="UP000006038">
    <property type="component" value="Chromosome 11"/>
</dbReference>
<evidence type="ECO:0000313" key="5">
    <source>
        <dbReference type="Proteomes" id="UP000006038"/>
    </source>
</evidence>
<dbReference type="SUPFAM" id="SSF57756">
    <property type="entry name" value="Retrovirus zinc finger-like domains"/>
    <property type="match status" value="1"/>
</dbReference>
<dbReference type="STRING" id="4533.J3N7V8"/>
<dbReference type="AlphaFoldDB" id="J3N7V8"/>
<dbReference type="OMA" id="HLFVGLN"/>
<evidence type="ECO:0000259" key="3">
    <source>
        <dbReference type="PROSITE" id="PS50158"/>
    </source>
</evidence>
<feature type="domain" description="CCHC-type" evidence="3">
    <location>
        <begin position="25"/>
        <end position="41"/>
    </location>
</feature>
<keyword evidence="5" id="KW-1185">Reference proteome</keyword>
<feature type="region of interest" description="Disordered" evidence="2">
    <location>
        <begin position="218"/>
        <end position="240"/>
    </location>
</feature>
<protein>
    <recommendedName>
        <fullName evidence="3">CCHC-type domain-containing protein</fullName>
    </recommendedName>
</protein>
<keyword evidence="1" id="KW-0479">Metal-binding</keyword>
<reference evidence="4" key="2">
    <citation type="submission" date="2013-04" db="UniProtKB">
        <authorList>
            <consortium name="EnsemblPlants"/>
        </authorList>
    </citation>
    <scope>IDENTIFICATION</scope>
</reference>
<dbReference type="InterPro" id="IPR001878">
    <property type="entry name" value="Znf_CCHC"/>
</dbReference>
<dbReference type="GO" id="GO:0008270">
    <property type="term" value="F:zinc ion binding"/>
    <property type="evidence" value="ECO:0007669"/>
    <property type="project" value="UniProtKB-KW"/>
</dbReference>
<evidence type="ECO:0000256" key="1">
    <source>
        <dbReference type="PROSITE-ProRule" id="PRU00047"/>
    </source>
</evidence>
<dbReference type="PANTHER" id="PTHR33170:SF2">
    <property type="entry name" value="OS12G0531500 PROTEIN"/>
    <property type="match status" value="1"/>
</dbReference>
<evidence type="ECO:0000313" key="4">
    <source>
        <dbReference type="EnsemblPlants" id="OB11G18940.1"/>
    </source>
</evidence>
<dbReference type="PROSITE" id="PS50158">
    <property type="entry name" value="ZF_CCHC"/>
    <property type="match status" value="1"/>
</dbReference>